<proteinExistence type="inferred from homology"/>
<dbReference type="Pfam" id="PF00460">
    <property type="entry name" value="Flg_bb_rod"/>
    <property type="match status" value="1"/>
</dbReference>
<dbReference type="GO" id="GO:0009424">
    <property type="term" value="C:bacterial-type flagellum hook"/>
    <property type="evidence" value="ECO:0007669"/>
    <property type="project" value="TreeGrafter"/>
</dbReference>
<gene>
    <name evidence="10" type="ORF">ALO_14112</name>
</gene>
<keyword evidence="10" id="KW-0282">Flagellum</keyword>
<dbReference type="PANTHER" id="PTHR30435:SF1">
    <property type="entry name" value="FLAGELLAR HOOK PROTEIN FLGE"/>
    <property type="match status" value="1"/>
</dbReference>
<dbReference type="GO" id="GO:0005829">
    <property type="term" value="C:cytosol"/>
    <property type="evidence" value="ECO:0007669"/>
    <property type="project" value="TreeGrafter"/>
</dbReference>
<keyword evidence="4 5" id="KW-0975">Bacterial flagellum</keyword>
<comment type="subcellular location">
    <subcellularLocation>
        <location evidence="1 5">Bacterial flagellum basal body</location>
    </subcellularLocation>
</comment>
<dbReference type="Proteomes" id="UP000003240">
    <property type="component" value="Unassembled WGS sequence"/>
</dbReference>
<dbReference type="eggNOG" id="COG1749">
    <property type="taxonomic scope" value="Bacteria"/>
</dbReference>
<feature type="domain" description="Flagellar basal body rod protein N-terminal" evidence="6">
    <location>
        <begin position="8"/>
        <end position="35"/>
    </location>
</feature>
<feature type="domain" description="Flagellar hook protein FlgE D2" evidence="8">
    <location>
        <begin position="186"/>
        <end position="334"/>
    </location>
</feature>
<protein>
    <recommendedName>
        <fullName evidence="3 5">Flagellar hook protein FlgE</fullName>
    </recommendedName>
</protein>
<comment type="function">
    <text evidence="5">A flexible structure which links the flagellar filament to the drive apparatus in the basal body.</text>
</comment>
<keyword evidence="11" id="KW-1185">Reference proteome</keyword>
<evidence type="ECO:0000259" key="7">
    <source>
        <dbReference type="Pfam" id="PF06429"/>
    </source>
</evidence>
<dbReference type="InterPro" id="IPR053967">
    <property type="entry name" value="LlgE_F_G-like_D1"/>
</dbReference>
<dbReference type="SUPFAM" id="SSF117143">
    <property type="entry name" value="Flagellar hook protein flgE"/>
    <property type="match status" value="1"/>
</dbReference>
<comment type="similarity">
    <text evidence="2 5">Belongs to the flagella basal body rod proteins family.</text>
</comment>
<dbReference type="GO" id="GO:0009425">
    <property type="term" value="C:bacterial-type flagellum basal body"/>
    <property type="evidence" value="ECO:0007669"/>
    <property type="project" value="UniProtKB-SubCell"/>
</dbReference>
<sequence length="454" mass="47337">MMRSLFSGVSGLRNHQTRMDVIGNNIANVNTIGYKAGRANFQDVLSQTLSGASSASATRGGTNPKQVGLGMGLASIDTIFTDGSFQPTGKQSDLSIQGQGFFILANGSVTNRVYSRAGNFDFDEYGNYVVPGTGLQVMGWMADANGVLNTNDDITTIKIPVGGTMAARATTSITFEHNLSGEVEALTAANAADPDYAHPSRYKASIPVYDGQGSAHKVSGTFEKVNSNQWLFTPDATTDTGSTVAPVLGNSVLLTFDAANGAFVSAVPYNAGTPHPIDDGGSTAGAATDPFEITIDPDDAAGYGAATFTATLDFSALTQRGGESTAQALEQDGYPAGELDRITIDTSGVIQGNFTNGEFQTLARVALATFNNPAGLTKAGSSLYSESNNSGVAQIGTTKTGGRGELSPGTLEMSNVDLAEEFSNMVITQRGFQANSRIITTTDEMLQELANLKR</sequence>
<evidence type="ECO:0000313" key="10">
    <source>
        <dbReference type="EMBL" id="EGO63155.1"/>
    </source>
</evidence>
<evidence type="ECO:0000256" key="5">
    <source>
        <dbReference type="RuleBase" id="RU362116"/>
    </source>
</evidence>
<dbReference type="InterPro" id="IPR001444">
    <property type="entry name" value="Flag_bb_rod_N"/>
</dbReference>
<dbReference type="PANTHER" id="PTHR30435">
    <property type="entry name" value="FLAGELLAR PROTEIN"/>
    <property type="match status" value="1"/>
</dbReference>
<dbReference type="Gene3D" id="2.60.98.20">
    <property type="entry name" value="Flagellar hook protein FlgE"/>
    <property type="match status" value="1"/>
</dbReference>
<comment type="caution">
    <text evidence="10">The sequence shown here is derived from an EMBL/GenBank/DDBJ whole genome shotgun (WGS) entry which is preliminary data.</text>
</comment>
<evidence type="ECO:0000259" key="8">
    <source>
        <dbReference type="Pfam" id="PF07559"/>
    </source>
</evidence>
<dbReference type="NCBIfam" id="TIGR03506">
    <property type="entry name" value="FlgEFG_subfam"/>
    <property type="match status" value="1"/>
</dbReference>
<dbReference type="AlphaFoldDB" id="F7NL50"/>
<evidence type="ECO:0000256" key="1">
    <source>
        <dbReference type="ARBA" id="ARBA00004117"/>
    </source>
</evidence>
<dbReference type="Pfam" id="PF06429">
    <property type="entry name" value="Flg_bbr_C"/>
    <property type="match status" value="1"/>
</dbReference>
<keyword evidence="10" id="KW-0969">Cilium</keyword>
<dbReference type="InterPro" id="IPR037925">
    <property type="entry name" value="FlgE/F/G-like"/>
</dbReference>
<reference evidence="10 11" key="1">
    <citation type="journal article" date="2011" name="EMBO J.">
        <title>Structural diversity of bacterial flagellar motors.</title>
        <authorList>
            <person name="Chen S."/>
            <person name="Beeby M."/>
            <person name="Murphy G.E."/>
            <person name="Leadbetter J.R."/>
            <person name="Hendrixson D.R."/>
            <person name="Briegel A."/>
            <person name="Li Z."/>
            <person name="Shi J."/>
            <person name="Tocheva E.I."/>
            <person name="Muller A."/>
            <person name="Dobro M.J."/>
            <person name="Jensen G.J."/>
        </authorList>
    </citation>
    <scope>NUCLEOTIDE SEQUENCE [LARGE SCALE GENOMIC DNA]</scope>
    <source>
        <strain evidence="10 11">DSM 6540</strain>
    </source>
</reference>
<dbReference type="InterPro" id="IPR011491">
    <property type="entry name" value="FlgE_D2"/>
</dbReference>
<evidence type="ECO:0000313" key="11">
    <source>
        <dbReference type="Proteomes" id="UP000003240"/>
    </source>
</evidence>
<dbReference type="Pfam" id="PF22692">
    <property type="entry name" value="LlgE_F_G_D1"/>
    <property type="match status" value="1"/>
</dbReference>
<evidence type="ECO:0000256" key="4">
    <source>
        <dbReference type="ARBA" id="ARBA00023143"/>
    </source>
</evidence>
<evidence type="ECO:0000256" key="2">
    <source>
        <dbReference type="ARBA" id="ARBA00009677"/>
    </source>
</evidence>
<name>F7NL50_9FIRM</name>
<evidence type="ECO:0000259" key="9">
    <source>
        <dbReference type="Pfam" id="PF22692"/>
    </source>
</evidence>
<organism evidence="10 11">
    <name type="scientific">Acetonema longum DSM 6540</name>
    <dbReference type="NCBI Taxonomy" id="1009370"/>
    <lineage>
        <taxon>Bacteria</taxon>
        <taxon>Bacillati</taxon>
        <taxon>Bacillota</taxon>
        <taxon>Negativicutes</taxon>
        <taxon>Acetonemataceae</taxon>
        <taxon>Acetonema</taxon>
    </lineage>
</organism>
<evidence type="ECO:0000256" key="3">
    <source>
        <dbReference type="ARBA" id="ARBA00019015"/>
    </source>
</evidence>
<dbReference type="InterPro" id="IPR020013">
    <property type="entry name" value="Flagellar_FlgE/F/G"/>
</dbReference>
<dbReference type="EMBL" id="AFGF01000126">
    <property type="protein sequence ID" value="EGO63155.1"/>
    <property type="molecule type" value="Genomic_DNA"/>
</dbReference>
<dbReference type="Pfam" id="PF07559">
    <property type="entry name" value="FlgE_D2"/>
    <property type="match status" value="1"/>
</dbReference>
<dbReference type="GO" id="GO:0071978">
    <property type="term" value="P:bacterial-type flagellum-dependent swarming motility"/>
    <property type="evidence" value="ECO:0007669"/>
    <property type="project" value="TreeGrafter"/>
</dbReference>
<dbReference type="InterPro" id="IPR037058">
    <property type="entry name" value="Falgellar_hook_FlgE_sf"/>
</dbReference>
<dbReference type="RefSeq" id="WP_004096852.1">
    <property type="nucleotide sequence ID" value="NZ_AFGF01000126.1"/>
</dbReference>
<feature type="domain" description="Flagellar hook protein FlgE/F/G-like D1" evidence="9">
    <location>
        <begin position="96"/>
        <end position="164"/>
    </location>
</feature>
<accession>F7NL50</accession>
<feature type="domain" description="Flagellar basal-body/hook protein C-terminal" evidence="7">
    <location>
        <begin position="408"/>
        <end position="452"/>
    </location>
</feature>
<keyword evidence="10" id="KW-0966">Cell projection</keyword>
<dbReference type="OrthoDB" id="9804559at2"/>
<evidence type="ECO:0000259" key="6">
    <source>
        <dbReference type="Pfam" id="PF00460"/>
    </source>
</evidence>
<dbReference type="InterPro" id="IPR010930">
    <property type="entry name" value="Flg_bb/hook_C_dom"/>
</dbReference>
<dbReference type="STRING" id="1009370.ALO_14112"/>